<accession>A0A9P5M208</accession>
<organism evidence="1 2">
    <name type="scientific">Botrytis byssoidea</name>
    <dbReference type="NCBI Taxonomy" id="139641"/>
    <lineage>
        <taxon>Eukaryota</taxon>
        <taxon>Fungi</taxon>
        <taxon>Dikarya</taxon>
        <taxon>Ascomycota</taxon>
        <taxon>Pezizomycotina</taxon>
        <taxon>Leotiomycetes</taxon>
        <taxon>Helotiales</taxon>
        <taxon>Sclerotiniaceae</taxon>
        <taxon>Botrytis</taxon>
    </lineage>
</organism>
<protein>
    <submittedName>
        <fullName evidence="1">Uncharacterized protein</fullName>
    </submittedName>
</protein>
<reference evidence="1 2" key="1">
    <citation type="journal article" date="2020" name="Genome Biol. Evol.">
        <title>Comparative genomics of Sclerotiniaceae.</title>
        <authorList>
            <person name="Valero Jimenez C.A."/>
            <person name="Steentjes M."/>
            <person name="Scholten O.E."/>
            <person name="Van Kan J.A.L."/>
        </authorList>
    </citation>
    <scope>NUCLEOTIDE SEQUENCE [LARGE SCALE GENOMIC DNA]</scope>
    <source>
        <strain evidence="1 2">MUCL 94</strain>
    </source>
</reference>
<dbReference type="AlphaFoldDB" id="A0A9P5M208"/>
<evidence type="ECO:0000313" key="1">
    <source>
        <dbReference type="EMBL" id="KAF7940688.1"/>
    </source>
</evidence>
<dbReference type="Proteomes" id="UP000710849">
    <property type="component" value="Unassembled WGS sequence"/>
</dbReference>
<dbReference type="EMBL" id="RCSW01000013">
    <property type="protein sequence ID" value="KAF7940688.1"/>
    <property type="molecule type" value="Genomic_DNA"/>
</dbReference>
<evidence type="ECO:0000313" key="2">
    <source>
        <dbReference type="Proteomes" id="UP000710849"/>
    </source>
</evidence>
<gene>
    <name evidence="1" type="ORF">EAE97_006874</name>
</gene>
<dbReference type="GeneID" id="62150463"/>
<dbReference type="RefSeq" id="XP_038731577.1">
    <property type="nucleotide sequence ID" value="XM_038877387.1"/>
</dbReference>
<keyword evidence="2" id="KW-1185">Reference proteome</keyword>
<name>A0A9P5M208_9HELO</name>
<sequence>MAFDGAISFIEPGGGHVPWNDTGVKLPFANLTSYQTSWLRTSCQNDSVAVQAEAFDFDIPANTSKSEAYIYYDDSTIGPAKCVIIGTDKHIANDTSMKKHYVLIVKPLSDVLGTTSYERCGVGYIPGKYIRLDDLSVFVSIE</sequence>
<proteinExistence type="predicted"/>
<comment type="caution">
    <text evidence="1">The sequence shown here is derived from an EMBL/GenBank/DDBJ whole genome shotgun (WGS) entry which is preliminary data.</text>
</comment>